<reference evidence="1" key="1">
    <citation type="submission" date="2021-03" db="EMBL/GenBank/DDBJ databases">
        <authorList>
            <person name="Tran Van P."/>
        </authorList>
    </citation>
    <scope>NUCLEOTIDE SEQUENCE</scope>
</reference>
<accession>A0ABN7NF46</accession>
<organism evidence="1 2">
    <name type="scientific">Timema podura</name>
    <name type="common">Walking stick</name>
    <dbReference type="NCBI Taxonomy" id="61482"/>
    <lineage>
        <taxon>Eukaryota</taxon>
        <taxon>Metazoa</taxon>
        <taxon>Ecdysozoa</taxon>
        <taxon>Arthropoda</taxon>
        <taxon>Hexapoda</taxon>
        <taxon>Insecta</taxon>
        <taxon>Pterygota</taxon>
        <taxon>Neoptera</taxon>
        <taxon>Polyneoptera</taxon>
        <taxon>Phasmatodea</taxon>
        <taxon>Timematodea</taxon>
        <taxon>Timematoidea</taxon>
        <taxon>Timematidae</taxon>
        <taxon>Timema</taxon>
    </lineage>
</organism>
<dbReference type="EMBL" id="CAJPIN010000233">
    <property type="protein sequence ID" value="CAG2053237.1"/>
    <property type="molecule type" value="Genomic_DNA"/>
</dbReference>
<comment type="caution">
    <text evidence="1">The sequence shown here is derived from an EMBL/GenBank/DDBJ whole genome shotgun (WGS) entry which is preliminary data.</text>
</comment>
<protein>
    <submittedName>
        <fullName evidence="1">Uncharacterized protein</fullName>
    </submittedName>
</protein>
<proteinExistence type="predicted"/>
<sequence>MRSSLSKATNSEWRRSFPDLFDNSTRVIYLDHNDSMIDITGKVPYPGHYVFVVHYFQPDHPEFNMDVLIHNGQVYEAKLPVQHCPSNSGCRSIVKQQDGNTPFYLTENFVFTLKLSSHSSKLSAFVDLCQEPNRRGVWVDYLLVIPAEQFTDRILREEPIDHTGRFINQCGKNHFYVDNTTDGMYLLYVNTICLNVRVGGADNKCACERRRMKANEERKIDEDERTDNSTCARERIRID</sequence>
<evidence type="ECO:0000313" key="1">
    <source>
        <dbReference type="EMBL" id="CAG2053237.1"/>
    </source>
</evidence>
<evidence type="ECO:0000313" key="2">
    <source>
        <dbReference type="Proteomes" id="UP001153148"/>
    </source>
</evidence>
<keyword evidence="2" id="KW-1185">Reference proteome</keyword>
<dbReference type="Proteomes" id="UP001153148">
    <property type="component" value="Unassembled WGS sequence"/>
</dbReference>
<gene>
    <name evidence="1" type="ORF">TPAB3V08_LOCUS308</name>
</gene>
<name>A0ABN7NF46_TIMPD</name>